<protein>
    <recommendedName>
        <fullName evidence="2">CCZ1/INTU/HSP4 first Longin domain-containing protein</fullName>
    </recommendedName>
</protein>
<sequence length="97" mass="10870">QNNEDNVSSVVAVFDKRRGHREGDEADKILGFHPSVLDVDVQKGFVGFAEASTTFTSIFSKRSCESIITRSHRWAMKEVEPGIVIMLVHPWSGPLRD</sequence>
<dbReference type="GO" id="GO:0016192">
    <property type="term" value="P:vesicle-mediated transport"/>
    <property type="evidence" value="ECO:0007669"/>
    <property type="project" value="InterPro"/>
</dbReference>
<dbReference type="EMBL" id="GBEZ01002340">
    <property type="protein sequence ID" value="JAC82705.1"/>
    <property type="molecule type" value="Transcribed_RNA"/>
</dbReference>
<dbReference type="InterPro" id="IPR043987">
    <property type="entry name" value="CCZ1/INTU/HSP4_longin_1"/>
</dbReference>
<gene>
    <name evidence="3" type="ORF">TSPGSL018_5097</name>
</gene>
<feature type="domain" description="CCZ1/INTU/HSP4 first Longin" evidence="2">
    <location>
        <begin position="10"/>
        <end position="88"/>
    </location>
</feature>
<accession>A0A061SII7</accession>
<evidence type="ECO:0000256" key="1">
    <source>
        <dbReference type="ARBA" id="ARBA00005352"/>
    </source>
</evidence>
<dbReference type="PANTHER" id="PTHR13056">
    <property type="entry name" value="VACUOLAR FUSION PROTEIN CCZ1 HOMOLOG-RELATED"/>
    <property type="match status" value="1"/>
</dbReference>
<feature type="non-terminal residue" evidence="3">
    <location>
        <position position="97"/>
    </location>
</feature>
<name>A0A061SII7_9CHLO</name>
<feature type="non-terminal residue" evidence="3">
    <location>
        <position position="1"/>
    </location>
</feature>
<reference evidence="3" key="1">
    <citation type="submission" date="2014-05" db="EMBL/GenBank/DDBJ databases">
        <title>The transcriptome of the halophilic microalga Tetraselmis sp. GSL018 isolated from the Great Salt Lake, Utah.</title>
        <authorList>
            <person name="Jinkerson R.E."/>
            <person name="D'Adamo S."/>
            <person name="Posewitz M.C."/>
        </authorList>
    </citation>
    <scope>NUCLEOTIDE SEQUENCE</scope>
    <source>
        <strain evidence="3">GSL018</strain>
    </source>
</reference>
<evidence type="ECO:0000259" key="2">
    <source>
        <dbReference type="Pfam" id="PF19031"/>
    </source>
</evidence>
<dbReference type="Pfam" id="PF19031">
    <property type="entry name" value="Intu_longin_1"/>
    <property type="match status" value="1"/>
</dbReference>
<dbReference type="GO" id="GO:0035658">
    <property type="term" value="C:Mon1-Ccz1 complex"/>
    <property type="evidence" value="ECO:0007669"/>
    <property type="project" value="InterPro"/>
</dbReference>
<dbReference type="PANTHER" id="PTHR13056:SF0">
    <property type="entry name" value="VACUOLAR FUSION PROTEIN CCZ1 HOMOLOG-RELATED"/>
    <property type="match status" value="1"/>
</dbReference>
<dbReference type="InterPro" id="IPR013176">
    <property type="entry name" value="Ccz1"/>
</dbReference>
<evidence type="ECO:0000313" key="3">
    <source>
        <dbReference type="EMBL" id="JAC82705.1"/>
    </source>
</evidence>
<comment type="similarity">
    <text evidence="1">Belongs to the CCZ1 family.</text>
</comment>
<dbReference type="AlphaFoldDB" id="A0A061SII7"/>
<organism evidence="3">
    <name type="scientific">Tetraselmis sp. GSL018</name>
    <dbReference type="NCBI Taxonomy" id="582737"/>
    <lineage>
        <taxon>Eukaryota</taxon>
        <taxon>Viridiplantae</taxon>
        <taxon>Chlorophyta</taxon>
        <taxon>core chlorophytes</taxon>
        <taxon>Chlorodendrophyceae</taxon>
        <taxon>Chlorodendrales</taxon>
        <taxon>Chlorodendraceae</taxon>
        <taxon>Tetraselmis</taxon>
    </lineage>
</organism>
<proteinExistence type="inferred from homology"/>